<organism evidence="2 3">
    <name type="scientific">Gossypium barbadense</name>
    <name type="common">Sea Island cotton</name>
    <name type="synonym">Hibiscus barbadensis</name>
    <dbReference type="NCBI Taxonomy" id="3634"/>
    <lineage>
        <taxon>Eukaryota</taxon>
        <taxon>Viridiplantae</taxon>
        <taxon>Streptophyta</taxon>
        <taxon>Embryophyta</taxon>
        <taxon>Tracheophyta</taxon>
        <taxon>Spermatophyta</taxon>
        <taxon>Magnoliopsida</taxon>
        <taxon>eudicotyledons</taxon>
        <taxon>Gunneridae</taxon>
        <taxon>Pentapetalae</taxon>
        <taxon>rosids</taxon>
        <taxon>malvids</taxon>
        <taxon>Malvales</taxon>
        <taxon>Malvaceae</taxon>
        <taxon>Malvoideae</taxon>
        <taxon>Gossypium</taxon>
    </lineage>
</organism>
<protein>
    <submittedName>
        <fullName evidence="2">Uncharacterized protein</fullName>
    </submittedName>
</protein>
<proteinExistence type="predicted"/>
<reference evidence="2 3" key="1">
    <citation type="submission" date="2015-01" db="EMBL/GenBank/DDBJ databases">
        <title>Genome of allotetraploid Gossypium barbadense reveals genomic plasticity and fiber elongation in cotton evolution.</title>
        <authorList>
            <person name="Chen X."/>
            <person name="Liu X."/>
            <person name="Zhao B."/>
            <person name="Zheng H."/>
            <person name="Hu Y."/>
            <person name="Lu G."/>
            <person name="Yang C."/>
            <person name="Chen J."/>
            <person name="Shan C."/>
            <person name="Zhang L."/>
            <person name="Zhou Y."/>
            <person name="Wang L."/>
            <person name="Guo W."/>
            <person name="Bai Y."/>
            <person name="Ruan J."/>
            <person name="Shangguan X."/>
            <person name="Mao Y."/>
            <person name="Jiang J."/>
            <person name="Zhu Y."/>
            <person name="Lei J."/>
            <person name="Kang H."/>
            <person name="Chen S."/>
            <person name="He X."/>
            <person name="Wang R."/>
            <person name="Wang Y."/>
            <person name="Chen J."/>
            <person name="Wang L."/>
            <person name="Yu S."/>
            <person name="Wang B."/>
            <person name="Wei J."/>
            <person name="Song S."/>
            <person name="Lu X."/>
            <person name="Gao Z."/>
            <person name="Gu W."/>
            <person name="Deng X."/>
            <person name="Ma D."/>
            <person name="Wang S."/>
            <person name="Liang W."/>
            <person name="Fang L."/>
            <person name="Cai C."/>
            <person name="Zhu X."/>
            <person name="Zhou B."/>
            <person name="Zhang Y."/>
            <person name="Chen Z."/>
            <person name="Xu S."/>
            <person name="Zhu R."/>
            <person name="Wang S."/>
            <person name="Zhang T."/>
            <person name="Zhao G."/>
        </authorList>
    </citation>
    <scope>NUCLEOTIDE SEQUENCE [LARGE SCALE GENOMIC DNA]</scope>
    <source>
        <strain evidence="3">cv. Xinhai21</strain>
        <tissue evidence="2">Leaf</tissue>
    </source>
</reference>
<evidence type="ECO:0000313" key="3">
    <source>
        <dbReference type="Proteomes" id="UP000239757"/>
    </source>
</evidence>
<dbReference type="Proteomes" id="UP000239757">
    <property type="component" value="Unassembled WGS sequence"/>
</dbReference>
<gene>
    <name evidence="2" type="ORF">GOBAR_AA08004</name>
</gene>
<accession>A0A2P5YAM8</accession>
<feature type="region of interest" description="Disordered" evidence="1">
    <location>
        <begin position="1"/>
        <end position="31"/>
    </location>
</feature>
<dbReference type="EMBL" id="KZ663459">
    <property type="protein sequence ID" value="PPS12626.1"/>
    <property type="molecule type" value="Genomic_DNA"/>
</dbReference>
<evidence type="ECO:0000256" key="1">
    <source>
        <dbReference type="SAM" id="MobiDB-lite"/>
    </source>
</evidence>
<sequence length="96" mass="10272">MLYGKSPSDGDLMGKSTKTPFDGEGSTTHVAKSQEKIVTNPTGSPAVISIPMVPSDLQNTFEALLNNNAKIAENKALAAVGKWKATEKKSYKDVKF</sequence>
<name>A0A2P5YAM8_GOSBA</name>
<dbReference type="AlphaFoldDB" id="A0A2P5YAM8"/>
<evidence type="ECO:0000313" key="2">
    <source>
        <dbReference type="EMBL" id="PPS12626.1"/>
    </source>
</evidence>